<dbReference type="EMBL" id="PVNE01000008">
    <property type="protein sequence ID" value="PRX41155.1"/>
    <property type="molecule type" value="Genomic_DNA"/>
</dbReference>
<evidence type="ECO:0000256" key="2">
    <source>
        <dbReference type="SAM" id="Phobius"/>
    </source>
</evidence>
<accession>A0A2T0LFX4</accession>
<organism evidence="3 4">
    <name type="scientific">Planifilum fimeticola</name>
    <dbReference type="NCBI Taxonomy" id="201975"/>
    <lineage>
        <taxon>Bacteria</taxon>
        <taxon>Bacillati</taxon>
        <taxon>Bacillota</taxon>
        <taxon>Bacilli</taxon>
        <taxon>Bacillales</taxon>
        <taxon>Thermoactinomycetaceae</taxon>
        <taxon>Planifilum</taxon>
    </lineage>
</organism>
<reference evidence="3 4" key="1">
    <citation type="submission" date="2018-03" db="EMBL/GenBank/DDBJ databases">
        <title>Genomic Encyclopedia of Archaeal and Bacterial Type Strains, Phase II (KMG-II): from individual species to whole genera.</title>
        <authorList>
            <person name="Goeker M."/>
        </authorList>
    </citation>
    <scope>NUCLEOTIDE SEQUENCE [LARGE SCALE GENOMIC DNA]</scope>
    <source>
        <strain evidence="3 4">DSM 44946</strain>
    </source>
</reference>
<keyword evidence="4" id="KW-1185">Reference proteome</keyword>
<feature type="compositionally biased region" description="Basic and acidic residues" evidence="1">
    <location>
        <begin position="1"/>
        <end position="16"/>
    </location>
</feature>
<dbReference type="AlphaFoldDB" id="A0A2T0LFX4"/>
<sequence>MEAQVDRREPDRKGSPNEENPSLKGTLTGVLFIGGFIAVTWFSIFFLFLSRN</sequence>
<keyword evidence="2" id="KW-0472">Membrane</keyword>
<protein>
    <submittedName>
        <fullName evidence="3">Cytochrome c oxidase subunit IIa family protein</fullName>
    </submittedName>
</protein>
<proteinExistence type="predicted"/>
<dbReference type="InterPro" id="IPR012538">
    <property type="entry name" value="Cyt_c_oxidase_su2a"/>
</dbReference>
<gene>
    <name evidence="3" type="ORF">CLV97_10885</name>
</gene>
<keyword evidence="2" id="KW-1133">Transmembrane helix</keyword>
<dbReference type="OrthoDB" id="2418411at2"/>
<dbReference type="Pfam" id="PF08113">
    <property type="entry name" value="CoxIIa"/>
    <property type="match status" value="1"/>
</dbReference>
<dbReference type="Proteomes" id="UP000237797">
    <property type="component" value="Unassembled WGS sequence"/>
</dbReference>
<feature type="transmembrane region" description="Helical" evidence="2">
    <location>
        <begin position="27"/>
        <end position="49"/>
    </location>
</feature>
<evidence type="ECO:0000256" key="1">
    <source>
        <dbReference type="SAM" id="MobiDB-lite"/>
    </source>
</evidence>
<evidence type="ECO:0000313" key="3">
    <source>
        <dbReference type="EMBL" id="PRX41155.1"/>
    </source>
</evidence>
<evidence type="ECO:0000313" key="4">
    <source>
        <dbReference type="Proteomes" id="UP000237797"/>
    </source>
</evidence>
<comment type="caution">
    <text evidence="3">The sequence shown here is derived from an EMBL/GenBank/DDBJ whole genome shotgun (WGS) entry which is preliminary data.</text>
</comment>
<keyword evidence="2" id="KW-0812">Transmembrane</keyword>
<name>A0A2T0LFX4_9BACL</name>
<feature type="region of interest" description="Disordered" evidence="1">
    <location>
        <begin position="1"/>
        <end position="25"/>
    </location>
</feature>